<keyword evidence="3" id="KW-1185">Reference proteome</keyword>
<feature type="domain" description="SCP" evidence="1">
    <location>
        <begin position="52"/>
        <end position="177"/>
    </location>
</feature>
<dbReference type="InterPro" id="IPR035940">
    <property type="entry name" value="CAP_sf"/>
</dbReference>
<dbReference type="Pfam" id="PF00188">
    <property type="entry name" value="CAP"/>
    <property type="match status" value="1"/>
</dbReference>
<dbReference type="EMBL" id="JAGIYY010000011">
    <property type="protein sequence ID" value="MBP0441074.1"/>
    <property type="molecule type" value="Genomic_DNA"/>
</dbReference>
<dbReference type="CDD" id="cd05379">
    <property type="entry name" value="CAP_bacterial"/>
    <property type="match status" value="1"/>
</dbReference>
<dbReference type="PANTHER" id="PTHR31157:SF1">
    <property type="entry name" value="SCP DOMAIN-CONTAINING PROTEIN"/>
    <property type="match status" value="1"/>
</dbReference>
<dbReference type="Gene3D" id="3.40.33.10">
    <property type="entry name" value="CAP"/>
    <property type="match status" value="2"/>
</dbReference>
<evidence type="ECO:0000259" key="1">
    <source>
        <dbReference type="Pfam" id="PF00188"/>
    </source>
</evidence>
<gene>
    <name evidence="2" type="ORF">J5Y06_20695</name>
</gene>
<reference evidence="2" key="1">
    <citation type="submission" date="2021-03" db="EMBL/GenBank/DDBJ databases">
        <title>Genome sequencing and assembly of Tianweitania sediminis.</title>
        <authorList>
            <person name="Chhetri G."/>
        </authorList>
    </citation>
    <scope>NUCLEOTIDE SEQUENCE</scope>
    <source>
        <strain evidence="2">Z8</strain>
    </source>
</reference>
<organism evidence="2 3">
    <name type="scientific">Tianweitania sediminis</name>
    <dbReference type="NCBI Taxonomy" id="1502156"/>
    <lineage>
        <taxon>Bacteria</taxon>
        <taxon>Pseudomonadati</taxon>
        <taxon>Pseudomonadota</taxon>
        <taxon>Alphaproteobacteria</taxon>
        <taxon>Hyphomicrobiales</taxon>
        <taxon>Phyllobacteriaceae</taxon>
        <taxon>Tianweitania</taxon>
    </lineage>
</organism>
<dbReference type="Proteomes" id="UP000666240">
    <property type="component" value="Unassembled WGS sequence"/>
</dbReference>
<evidence type="ECO:0000313" key="2">
    <source>
        <dbReference type="EMBL" id="MBP0441074.1"/>
    </source>
</evidence>
<protein>
    <recommendedName>
        <fullName evidence="1">SCP domain-containing protein</fullName>
    </recommendedName>
</protein>
<sequence length="331" mass="35695">MSALHPGERKSPTIVARCFAAFLVAGALLIAPVPSLAAEAPEQLAKWREQALALVNQAREEHGLPALTLGPQLNEAAQMHAADMFDRDYYAHTSPEGDTVQDRYMDAGGSRWKFVAENIARCEECTPPITAERVERLQTGWMNSPPHREAILGEGLENFGYGIVLGADNGLYAVQTFAGPGTPRGLASGEEPRVLDPANAAARMADLLNRARERQNLGALNHSEALDAVANSVLPPPESETIDLDTSGDLFSALPEGERTAWRRVSVIAGVCGGCGKEPTEADLRSFREQWLDNPQYSRQLLGSTFSSLGFALQVNGEGRKVAVLVLAARR</sequence>
<dbReference type="RefSeq" id="WP_209337108.1">
    <property type="nucleotide sequence ID" value="NZ_JAGIYY010000011.1"/>
</dbReference>
<dbReference type="AlphaFoldDB" id="A0A8J7ULS9"/>
<name>A0A8J7ULS9_9HYPH</name>
<dbReference type="InterPro" id="IPR014044">
    <property type="entry name" value="CAP_dom"/>
</dbReference>
<dbReference type="SUPFAM" id="SSF55797">
    <property type="entry name" value="PR-1-like"/>
    <property type="match status" value="1"/>
</dbReference>
<dbReference type="PANTHER" id="PTHR31157">
    <property type="entry name" value="SCP DOMAIN-CONTAINING PROTEIN"/>
    <property type="match status" value="1"/>
</dbReference>
<proteinExistence type="predicted"/>
<accession>A0A8J7ULS9</accession>
<comment type="caution">
    <text evidence="2">The sequence shown here is derived from an EMBL/GenBank/DDBJ whole genome shotgun (WGS) entry which is preliminary data.</text>
</comment>
<evidence type="ECO:0000313" key="3">
    <source>
        <dbReference type="Proteomes" id="UP000666240"/>
    </source>
</evidence>